<keyword evidence="3" id="KW-1185">Reference proteome</keyword>
<dbReference type="EMBL" id="JAGSXH010000176">
    <property type="protein sequence ID" value="MBS2966656.1"/>
    <property type="molecule type" value="Genomic_DNA"/>
</dbReference>
<dbReference type="Gene3D" id="3.40.430.10">
    <property type="entry name" value="Dihydrofolate Reductase, subunit A"/>
    <property type="match status" value="1"/>
</dbReference>
<dbReference type="Proteomes" id="UP000677913">
    <property type="component" value="Unassembled WGS sequence"/>
</dbReference>
<dbReference type="InterPro" id="IPR050765">
    <property type="entry name" value="Riboflavin_Biosynth_HTPR"/>
</dbReference>
<dbReference type="PANTHER" id="PTHR38011:SF11">
    <property type="entry name" value="2,5-DIAMINO-6-RIBOSYLAMINO-4(3H)-PYRIMIDINONE 5'-PHOSPHATE REDUCTASE"/>
    <property type="match status" value="1"/>
</dbReference>
<sequence>MSVSLDGYIEGPDGRLDWHLVDDELHYHFNRHLGAMSAFLNGRVMHELMAAYWPTADQDPNVPGPVAQFARIWREMPKFVYSRTLRNADWNTTVVREVVPEEVLRLKALPGGDMALGGADIAAAFQRHGLVDEYRIYVQPVVLGGGKPLFRQGTARTGLRLVESRTFGNGVQLLRYQVPE</sequence>
<proteinExistence type="predicted"/>
<dbReference type="GO" id="GO:0009231">
    <property type="term" value="P:riboflavin biosynthetic process"/>
    <property type="evidence" value="ECO:0007669"/>
    <property type="project" value="InterPro"/>
</dbReference>
<reference evidence="2" key="1">
    <citation type="submission" date="2021-04" db="EMBL/GenBank/DDBJ databases">
        <title>Genome based classification of Actinospica acidithermotolerans sp. nov., an actinobacterium isolated from an Indonesian hot spring.</title>
        <authorList>
            <person name="Kusuma A.B."/>
            <person name="Putra K.E."/>
            <person name="Nafisah S."/>
            <person name="Loh J."/>
            <person name="Nouioui I."/>
            <person name="Goodfellow M."/>
        </authorList>
    </citation>
    <scope>NUCLEOTIDE SEQUENCE</scope>
    <source>
        <strain evidence="2">DSM 45618</strain>
    </source>
</reference>
<evidence type="ECO:0000313" key="2">
    <source>
        <dbReference type="EMBL" id="MBS2966656.1"/>
    </source>
</evidence>
<dbReference type="SUPFAM" id="SSF53597">
    <property type="entry name" value="Dihydrofolate reductase-like"/>
    <property type="match status" value="1"/>
</dbReference>
<dbReference type="PANTHER" id="PTHR38011">
    <property type="entry name" value="DIHYDROFOLATE REDUCTASE FAMILY PROTEIN (AFU_ORTHOLOGUE AFUA_8G06820)"/>
    <property type="match status" value="1"/>
</dbReference>
<dbReference type="Pfam" id="PF01872">
    <property type="entry name" value="RibD_C"/>
    <property type="match status" value="1"/>
</dbReference>
<dbReference type="InterPro" id="IPR024072">
    <property type="entry name" value="DHFR-like_dom_sf"/>
</dbReference>
<comment type="caution">
    <text evidence="2">The sequence shown here is derived from an EMBL/GenBank/DDBJ whole genome shotgun (WGS) entry which is preliminary data.</text>
</comment>
<evidence type="ECO:0000313" key="3">
    <source>
        <dbReference type="Proteomes" id="UP000677913"/>
    </source>
</evidence>
<name>A0A8J7WQH8_9ACTN</name>
<dbReference type="InterPro" id="IPR002734">
    <property type="entry name" value="RibDG_C"/>
</dbReference>
<accession>A0A8J7WQH8</accession>
<organism evidence="2 3">
    <name type="scientific">Actinocrinis puniceicyclus</name>
    <dbReference type="NCBI Taxonomy" id="977794"/>
    <lineage>
        <taxon>Bacteria</taxon>
        <taxon>Bacillati</taxon>
        <taxon>Actinomycetota</taxon>
        <taxon>Actinomycetes</taxon>
        <taxon>Catenulisporales</taxon>
        <taxon>Actinospicaceae</taxon>
        <taxon>Actinocrinis</taxon>
    </lineage>
</organism>
<feature type="domain" description="Bacterial bifunctional deaminase-reductase C-terminal" evidence="1">
    <location>
        <begin position="1"/>
        <end position="173"/>
    </location>
</feature>
<evidence type="ECO:0000259" key="1">
    <source>
        <dbReference type="Pfam" id="PF01872"/>
    </source>
</evidence>
<dbReference type="GO" id="GO:0008703">
    <property type="term" value="F:5-amino-6-(5-phosphoribosylamino)uracil reductase activity"/>
    <property type="evidence" value="ECO:0007669"/>
    <property type="project" value="InterPro"/>
</dbReference>
<gene>
    <name evidence="2" type="ORF">KGA66_26705</name>
</gene>
<dbReference type="AlphaFoldDB" id="A0A8J7WQH8"/>
<protein>
    <submittedName>
        <fullName evidence="2">Dihydrofolate reductase family protein</fullName>
    </submittedName>
</protein>